<keyword evidence="1" id="KW-1133">Transmembrane helix</keyword>
<feature type="transmembrane region" description="Helical" evidence="1">
    <location>
        <begin position="42"/>
        <end position="61"/>
    </location>
</feature>
<sequence>MQRKSRTLLATMGRYLSRSADGPACGLIVLALFRWYPPFDSLWLGAVASAFAIERLLYFVAKNRFCRHRPPLPVSAPS</sequence>
<keyword evidence="1" id="KW-0472">Membrane</keyword>
<proteinExistence type="predicted"/>
<dbReference type="EMBL" id="SRMF01000001">
    <property type="protein sequence ID" value="TGG95931.1"/>
    <property type="molecule type" value="Genomic_DNA"/>
</dbReference>
<evidence type="ECO:0000313" key="2">
    <source>
        <dbReference type="EMBL" id="TGG95931.1"/>
    </source>
</evidence>
<dbReference type="AlphaFoldDB" id="A0A4Z0WKG1"/>
<gene>
    <name evidence="2" type="ORF">E4656_05910</name>
</gene>
<keyword evidence="1" id="KW-0812">Transmembrane</keyword>
<dbReference type="Proteomes" id="UP000297475">
    <property type="component" value="Unassembled WGS sequence"/>
</dbReference>
<keyword evidence="3" id="KW-1185">Reference proteome</keyword>
<accession>A0A4Z0WKG1</accession>
<reference evidence="2 3" key="1">
    <citation type="submission" date="2019-04" db="EMBL/GenBank/DDBJ databases">
        <title>Natronospirillum operosus gen. nov., sp. nov., a haloalkaliphilic satellite isolated from decaying biomass of laboratory culture of cyanobacterium Geitlerinema sp. and proposal of Natronospirillaceae fam. nov. and Saccharospirillaceae fam. nov.</title>
        <authorList>
            <person name="Kevbrin V."/>
            <person name="Boltyanskaya Y."/>
            <person name="Koziaeva V."/>
            <person name="Grouzdev D.S."/>
            <person name="Park M."/>
            <person name="Cho J."/>
        </authorList>
    </citation>
    <scope>NUCLEOTIDE SEQUENCE [LARGE SCALE GENOMIC DNA]</scope>
    <source>
        <strain evidence="2 3">G-116</strain>
    </source>
</reference>
<comment type="caution">
    <text evidence="2">The sequence shown here is derived from an EMBL/GenBank/DDBJ whole genome shotgun (WGS) entry which is preliminary data.</text>
</comment>
<feature type="transmembrane region" description="Helical" evidence="1">
    <location>
        <begin position="20"/>
        <end position="36"/>
    </location>
</feature>
<dbReference type="RefSeq" id="WP_135481994.1">
    <property type="nucleotide sequence ID" value="NZ_SRMF01000001.1"/>
</dbReference>
<organism evidence="2 3">
    <name type="scientific">Natronospirillum operosum</name>
    <dbReference type="NCBI Taxonomy" id="2759953"/>
    <lineage>
        <taxon>Bacteria</taxon>
        <taxon>Pseudomonadati</taxon>
        <taxon>Pseudomonadota</taxon>
        <taxon>Gammaproteobacteria</taxon>
        <taxon>Oceanospirillales</taxon>
        <taxon>Natronospirillaceae</taxon>
        <taxon>Natronospirillum</taxon>
    </lineage>
</organism>
<protein>
    <submittedName>
        <fullName evidence="2">Uncharacterized protein</fullName>
    </submittedName>
</protein>
<dbReference type="OrthoDB" id="9780507at2"/>
<name>A0A4Z0WKG1_9GAMM</name>
<evidence type="ECO:0000256" key="1">
    <source>
        <dbReference type="SAM" id="Phobius"/>
    </source>
</evidence>
<evidence type="ECO:0000313" key="3">
    <source>
        <dbReference type="Proteomes" id="UP000297475"/>
    </source>
</evidence>